<name>A0A7J7J6Y1_BUGNE</name>
<feature type="domain" description="Flotillin C-terminal" evidence="2">
    <location>
        <begin position="44"/>
        <end position="117"/>
    </location>
</feature>
<sequence length="161" mass="17416">MFFLYLVGRREKELVATVRKAAEAEGYKLERIAEGQRFQKIAEATGQAEGIKLIGESEGSRIANVGKAEAENLRLKAEAFKRYGNSAIASIIVNKLPLIAAEIAQPLSKIDEIVILGDDRVSSEVTKLISNLPPSVQALTGKNISQLISEVSSGSVNAPHW</sequence>
<reference evidence="3" key="1">
    <citation type="submission" date="2020-06" db="EMBL/GenBank/DDBJ databases">
        <title>Draft genome of Bugula neritina, a colonial animal packing powerful symbionts and potential medicines.</title>
        <authorList>
            <person name="Rayko M."/>
        </authorList>
    </citation>
    <scope>NUCLEOTIDE SEQUENCE [LARGE SCALE GENOMIC DNA]</scope>
    <source>
        <strain evidence="3">Kwan_BN1</strain>
    </source>
</reference>
<dbReference type="GO" id="GO:0031410">
    <property type="term" value="C:cytoplasmic vesicle"/>
    <property type="evidence" value="ECO:0007669"/>
    <property type="project" value="TreeGrafter"/>
</dbReference>
<dbReference type="Pfam" id="PF15975">
    <property type="entry name" value="Flot"/>
    <property type="match status" value="1"/>
</dbReference>
<comment type="caution">
    <text evidence="3">The sequence shown here is derived from an EMBL/GenBank/DDBJ whole genome shotgun (WGS) entry which is preliminary data.</text>
</comment>
<evidence type="ECO:0000256" key="1">
    <source>
        <dbReference type="RuleBase" id="RU366054"/>
    </source>
</evidence>
<dbReference type="OrthoDB" id="6281184at2759"/>
<dbReference type="PANTHER" id="PTHR13806">
    <property type="entry name" value="FLOTILLIN-RELATED"/>
    <property type="match status" value="1"/>
</dbReference>
<comment type="similarity">
    <text evidence="1">Belongs to the band 7/mec-2 family. Flotillin subfamily.</text>
</comment>
<dbReference type="EMBL" id="VXIV02002938">
    <property type="protein sequence ID" value="KAF6021912.1"/>
    <property type="molecule type" value="Genomic_DNA"/>
</dbReference>
<dbReference type="InterPro" id="IPR027705">
    <property type="entry name" value="Flotillin_fam"/>
</dbReference>
<dbReference type="GO" id="GO:0045661">
    <property type="term" value="P:regulation of myoblast differentiation"/>
    <property type="evidence" value="ECO:0007669"/>
    <property type="project" value="TreeGrafter"/>
</dbReference>
<evidence type="ECO:0000259" key="2">
    <source>
        <dbReference type="Pfam" id="PF15975"/>
    </source>
</evidence>
<dbReference type="AlphaFoldDB" id="A0A7J7J6Y1"/>
<dbReference type="GO" id="GO:0002020">
    <property type="term" value="F:protease binding"/>
    <property type="evidence" value="ECO:0007669"/>
    <property type="project" value="TreeGrafter"/>
</dbReference>
<accession>A0A7J7J6Y1</accession>
<organism evidence="3 4">
    <name type="scientific">Bugula neritina</name>
    <name type="common">Brown bryozoan</name>
    <name type="synonym">Sertularia neritina</name>
    <dbReference type="NCBI Taxonomy" id="10212"/>
    <lineage>
        <taxon>Eukaryota</taxon>
        <taxon>Metazoa</taxon>
        <taxon>Spiralia</taxon>
        <taxon>Lophotrochozoa</taxon>
        <taxon>Bryozoa</taxon>
        <taxon>Gymnolaemata</taxon>
        <taxon>Cheilostomatida</taxon>
        <taxon>Flustrina</taxon>
        <taxon>Buguloidea</taxon>
        <taxon>Bugulidae</taxon>
        <taxon>Bugula</taxon>
    </lineage>
</organism>
<dbReference type="Proteomes" id="UP000593567">
    <property type="component" value="Unassembled WGS sequence"/>
</dbReference>
<evidence type="ECO:0000313" key="4">
    <source>
        <dbReference type="Proteomes" id="UP000593567"/>
    </source>
</evidence>
<evidence type="ECO:0000313" key="3">
    <source>
        <dbReference type="EMBL" id="KAF6021912.1"/>
    </source>
</evidence>
<gene>
    <name evidence="3" type="ORF">EB796_019789</name>
</gene>
<dbReference type="GO" id="GO:0016600">
    <property type="term" value="C:flotillin complex"/>
    <property type="evidence" value="ECO:0007669"/>
    <property type="project" value="TreeGrafter"/>
</dbReference>
<dbReference type="PANTHER" id="PTHR13806:SF46">
    <property type="entry name" value="FLOTILLIN-1-RELATED"/>
    <property type="match status" value="1"/>
</dbReference>
<protein>
    <submittedName>
        <fullName evidence="3">FLOT2</fullName>
    </submittedName>
</protein>
<dbReference type="InterPro" id="IPR031905">
    <property type="entry name" value="Flotillin_C"/>
</dbReference>
<keyword evidence="4" id="KW-1185">Reference proteome</keyword>
<dbReference type="GO" id="GO:0072659">
    <property type="term" value="P:protein localization to plasma membrane"/>
    <property type="evidence" value="ECO:0007669"/>
    <property type="project" value="TreeGrafter"/>
</dbReference>
<proteinExistence type="inferred from homology"/>